<dbReference type="AlphaFoldDB" id="A0A0C2CR15"/>
<evidence type="ECO:0000313" key="2">
    <source>
        <dbReference type="Proteomes" id="UP000031599"/>
    </source>
</evidence>
<evidence type="ECO:0000313" key="1">
    <source>
        <dbReference type="EMBL" id="KIG13616.1"/>
    </source>
</evidence>
<dbReference type="Proteomes" id="UP000031599">
    <property type="component" value="Unassembled WGS sequence"/>
</dbReference>
<sequence length="87" mass="9646">MTVHDDPTDSIDPLDDIVRELLLERTANLDAKRLAAFIDGWGSLLRLLDRTNLLLPGAPEPLTEALQAVVGRIRESQARVLDDDDDV</sequence>
<name>A0A0C2CR15_9BACT</name>
<proteinExistence type="predicted"/>
<organism evidence="1 2">
    <name type="scientific">Enhygromyxa salina</name>
    <dbReference type="NCBI Taxonomy" id="215803"/>
    <lineage>
        <taxon>Bacteria</taxon>
        <taxon>Pseudomonadati</taxon>
        <taxon>Myxococcota</taxon>
        <taxon>Polyangia</taxon>
        <taxon>Nannocystales</taxon>
        <taxon>Nannocystaceae</taxon>
        <taxon>Enhygromyxa</taxon>
    </lineage>
</organism>
<accession>A0A0C2CR15</accession>
<comment type="caution">
    <text evidence="1">The sequence shown here is derived from an EMBL/GenBank/DDBJ whole genome shotgun (WGS) entry which is preliminary data.</text>
</comment>
<reference evidence="1 2" key="1">
    <citation type="submission" date="2014-12" db="EMBL/GenBank/DDBJ databases">
        <title>Genome assembly of Enhygromyxa salina DSM 15201.</title>
        <authorList>
            <person name="Sharma G."/>
            <person name="Subramanian S."/>
        </authorList>
    </citation>
    <scope>NUCLEOTIDE SEQUENCE [LARGE SCALE GENOMIC DNA]</scope>
    <source>
        <strain evidence="1 2">DSM 15201</strain>
    </source>
</reference>
<gene>
    <name evidence="1" type="ORF">DB30_07824</name>
</gene>
<dbReference type="EMBL" id="JMCC02000090">
    <property type="protein sequence ID" value="KIG13616.1"/>
    <property type="molecule type" value="Genomic_DNA"/>
</dbReference>
<protein>
    <submittedName>
        <fullName evidence="1">Uncharacterized protein</fullName>
    </submittedName>
</protein>